<dbReference type="OrthoDB" id="3270336at2759"/>
<accession>A0A9P5X772</accession>
<sequence length="850" mass="97364">MIISWDYPVICWWMSGWTSGWMSGWMDVWMGGWTVGMVGEEVVLEEEEEEEEEETFSTGKSQRIQLLSYRAVPEFPPSITKHSNHPQNPPMDSHCWIIDSDLYYSPNCHLSPAVPPQDEGPVVFMPCISKANNFAQPHWWREKTEWLGFVPSQPVPYSGVWFKSLANLPRQPIQVQGGHYALLGSIVTQWSAVNKLVWEVAEVIGSANHLTYQHPFFPYHWKYGEAHQTQETAMHHIEAGRDWFTMWIGLLFWMTRKTLEGSHKYQKAPNASCHQQYMNGPTPPETVANQILTGCPPSLGDLFGGLSLKIGSRNVNTGVRENRKRKPPMKSASVYMWDWDLNGNFMREQVHKSDREEKLLEYTNKQKHYDSFFNKWNCYKEWDTDDDTDNDDHASETLHINIQPPTEKANADAQPYPVDPRPRVDMDSLPPESRPDAEYATELTLMKAEVLPLNGEADDIALPFVYMDQCKNSDREWAQSQVLTILSDHFGFITPIPLPSSFAKFTCNSDFRSLLSGLGMHRVTSSNNFFKTPIGKLCAVFFKSFTGRSDKTPNPDLWDLSLDNRRTLCFTKCLSSIRILKHSMDSLYMFDLGDSSTVPWKLAVPLASTALYICCLPEGMSEKELAWDLVQNGICFCTLQRRDTLDLAPEEKLVATMVPMRLSRHVFNKGDHEFYEKQCQSLFSLQCSCAALLRGGFMWHIASRHLGLAEVIRGPWGIHDAADHMFTAQDSDGSGYVNDDLTSNKLEVLSGMYRTFTGVGLGIARMSWYPLVWSFEGSGEDFGQWISRNEFEWRKHNAMILNNKVDVKLHSPMPVSWWQDRLHGFKDSRKTMKHLKDWSKKLLADQIGHS</sequence>
<dbReference type="Proteomes" id="UP000807342">
    <property type="component" value="Unassembled WGS sequence"/>
</dbReference>
<name>A0A9P5X772_9AGAR</name>
<organism evidence="2 3">
    <name type="scientific">Macrolepiota fuliginosa MF-IS2</name>
    <dbReference type="NCBI Taxonomy" id="1400762"/>
    <lineage>
        <taxon>Eukaryota</taxon>
        <taxon>Fungi</taxon>
        <taxon>Dikarya</taxon>
        <taxon>Basidiomycota</taxon>
        <taxon>Agaricomycotina</taxon>
        <taxon>Agaricomycetes</taxon>
        <taxon>Agaricomycetidae</taxon>
        <taxon>Agaricales</taxon>
        <taxon>Agaricineae</taxon>
        <taxon>Agaricaceae</taxon>
        <taxon>Macrolepiota</taxon>
    </lineage>
</organism>
<protein>
    <submittedName>
        <fullName evidence="2">Uncharacterized protein</fullName>
    </submittedName>
</protein>
<evidence type="ECO:0000256" key="1">
    <source>
        <dbReference type="SAM" id="MobiDB-lite"/>
    </source>
</evidence>
<keyword evidence="3" id="KW-1185">Reference proteome</keyword>
<feature type="region of interest" description="Disordered" evidence="1">
    <location>
        <begin position="399"/>
        <end position="435"/>
    </location>
</feature>
<dbReference type="AlphaFoldDB" id="A0A9P5X772"/>
<proteinExistence type="predicted"/>
<comment type="caution">
    <text evidence="2">The sequence shown here is derived from an EMBL/GenBank/DDBJ whole genome shotgun (WGS) entry which is preliminary data.</text>
</comment>
<evidence type="ECO:0000313" key="2">
    <source>
        <dbReference type="EMBL" id="KAF9444410.1"/>
    </source>
</evidence>
<reference evidence="2" key="1">
    <citation type="submission" date="2020-11" db="EMBL/GenBank/DDBJ databases">
        <authorList>
            <consortium name="DOE Joint Genome Institute"/>
            <person name="Ahrendt S."/>
            <person name="Riley R."/>
            <person name="Andreopoulos W."/>
            <person name="Labutti K."/>
            <person name="Pangilinan J."/>
            <person name="Ruiz-Duenas F.J."/>
            <person name="Barrasa J.M."/>
            <person name="Sanchez-Garcia M."/>
            <person name="Camarero S."/>
            <person name="Miyauchi S."/>
            <person name="Serrano A."/>
            <person name="Linde D."/>
            <person name="Babiker R."/>
            <person name="Drula E."/>
            <person name="Ayuso-Fernandez I."/>
            <person name="Pacheco R."/>
            <person name="Padilla G."/>
            <person name="Ferreira P."/>
            <person name="Barriuso J."/>
            <person name="Kellner H."/>
            <person name="Castanera R."/>
            <person name="Alfaro M."/>
            <person name="Ramirez L."/>
            <person name="Pisabarro A.G."/>
            <person name="Kuo A."/>
            <person name="Tritt A."/>
            <person name="Lipzen A."/>
            <person name="He G."/>
            <person name="Yan M."/>
            <person name="Ng V."/>
            <person name="Cullen D."/>
            <person name="Martin F."/>
            <person name="Rosso M.-N."/>
            <person name="Henrissat B."/>
            <person name="Hibbett D."/>
            <person name="Martinez A.T."/>
            <person name="Grigoriev I.V."/>
        </authorList>
    </citation>
    <scope>NUCLEOTIDE SEQUENCE</scope>
    <source>
        <strain evidence="2">MF-IS2</strain>
    </source>
</reference>
<evidence type="ECO:0000313" key="3">
    <source>
        <dbReference type="Proteomes" id="UP000807342"/>
    </source>
</evidence>
<dbReference type="EMBL" id="MU151378">
    <property type="protein sequence ID" value="KAF9444410.1"/>
    <property type="molecule type" value="Genomic_DNA"/>
</dbReference>
<gene>
    <name evidence="2" type="ORF">P691DRAFT_786723</name>
</gene>